<protein>
    <submittedName>
        <fullName evidence="7">Molybdate ABC transporter substrate-binding protein</fullName>
    </submittedName>
</protein>
<dbReference type="EMBL" id="JAJHVV010000008">
    <property type="protein sequence ID" value="MCK6264270.1"/>
    <property type="molecule type" value="Genomic_DNA"/>
</dbReference>
<gene>
    <name evidence="7" type="primary">modA</name>
    <name evidence="7" type="ORF">KP803_13395</name>
</gene>
<dbReference type="InterPro" id="IPR050682">
    <property type="entry name" value="ModA/WtpA"/>
</dbReference>
<dbReference type="Pfam" id="PF13531">
    <property type="entry name" value="SBP_bac_11"/>
    <property type="match status" value="1"/>
</dbReference>
<dbReference type="PANTHER" id="PTHR30632:SF17">
    <property type="entry name" value="MOLYBDATE-BINDING PROTEIN MODA"/>
    <property type="match status" value="1"/>
</dbReference>
<sequence>MLSYIVVLLKEHSDWDMLTNLNKIKAISHFFVVTVLVWNTVMPTAMAKETVTIFAASSLTNALSEISTQYQKQHDVRIRLSFASSSALARQIAYGAPADIYFPANQKWLNYVIEQNAVDARSRVTVLSNALVLIASSQSGIEPISPTIDKQWDLLSLLDGGRLALGDPAHVPVGLYAKQALQSNQQWDALVPHLARANNVRGALVLVERGESPLGVVYQTDAMMSKQVKALAAFTSESHDSIEYPMVMVSKTPSSPTVEFFEYLQTDDAKRVFVNHGFGVY</sequence>
<dbReference type="GO" id="GO:0030288">
    <property type="term" value="C:outer membrane-bounded periplasmic space"/>
    <property type="evidence" value="ECO:0007669"/>
    <property type="project" value="TreeGrafter"/>
</dbReference>
<feature type="binding site" evidence="6">
    <location>
        <position position="85"/>
    </location>
    <ligand>
        <name>molybdate</name>
        <dbReference type="ChEBI" id="CHEBI:36264"/>
    </ligand>
</feature>
<evidence type="ECO:0000256" key="2">
    <source>
        <dbReference type="ARBA" id="ARBA00022505"/>
    </source>
</evidence>
<dbReference type="NCBIfam" id="TIGR01256">
    <property type="entry name" value="modA"/>
    <property type="match status" value="1"/>
</dbReference>
<reference evidence="7" key="1">
    <citation type="submission" date="2021-11" db="EMBL/GenBank/DDBJ databases">
        <title>Vibrio ZSDE26 sp. nov. and Vibrio ZSDZ34 sp. nov., isolated from coastal seawater in Qingdao.</title>
        <authorList>
            <person name="Zhang P."/>
        </authorList>
    </citation>
    <scope>NUCLEOTIDE SEQUENCE</scope>
    <source>
        <strain evidence="7">ZSDE26</strain>
    </source>
</reference>
<evidence type="ECO:0000256" key="3">
    <source>
        <dbReference type="ARBA" id="ARBA00022723"/>
    </source>
</evidence>
<accession>A0A9X1XL99</accession>
<dbReference type="SUPFAM" id="SSF53850">
    <property type="entry name" value="Periplasmic binding protein-like II"/>
    <property type="match status" value="1"/>
</dbReference>
<evidence type="ECO:0000313" key="7">
    <source>
        <dbReference type="EMBL" id="MCK6264270.1"/>
    </source>
</evidence>
<evidence type="ECO:0000256" key="1">
    <source>
        <dbReference type="ARBA" id="ARBA00009175"/>
    </source>
</evidence>
<dbReference type="Gene3D" id="3.40.190.10">
    <property type="entry name" value="Periplasmic binding protein-like II"/>
    <property type="match status" value="2"/>
</dbReference>
<keyword evidence="2 6" id="KW-0500">Molybdenum</keyword>
<dbReference type="Proteomes" id="UP001139559">
    <property type="component" value="Unassembled WGS sequence"/>
</dbReference>
<dbReference type="RefSeq" id="WP_248009356.1">
    <property type="nucleotide sequence ID" value="NZ_JAJHVV010000008.1"/>
</dbReference>
<dbReference type="GO" id="GO:0015689">
    <property type="term" value="P:molybdate ion transport"/>
    <property type="evidence" value="ECO:0007669"/>
    <property type="project" value="InterPro"/>
</dbReference>
<keyword evidence="3 6" id="KW-0479">Metal-binding</keyword>
<comment type="subunit">
    <text evidence="5">The complex is composed of two ATP-binding proteins (ModC), two transmembrane proteins (ModB) and a solute-binding protein (ModA).</text>
</comment>
<dbReference type="InterPro" id="IPR005950">
    <property type="entry name" value="ModA"/>
</dbReference>
<keyword evidence="8" id="KW-1185">Reference proteome</keyword>
<feature type="binding site" evidence="6">
    <location>
        <position position="218"/>
    </location>
    <ligand>
        <name>molybdate</name>
        <dbReference type="ChEBI" id="CHEBI:36264"/>
    </ligand>
</feature>
<dbReference type="GO" id="GO:0030973">
    <property type="term" value="F:molybdate ion binding"/>
    <property type="evidence" value="ECO:0007669"/>
    <property type="project" value="TreeGrafter"/>
</dbReference>
<organism evidence="7 8">
    <name type="scientific">Vibrio amylolyticus</name>
    <dbReference type="NCBI Taxonomy" id="2847292"/>
    <lineage>
        <taxon>Bacteria</taxon>
        <taxon>Pseudomonadati</taxon>
        <taxon>Pseudomonadota</taxon>
        <taxon>Gammaproteobacteria</taxon>
        <taxon>Vibrionales</taxon>
        <taxon>Vibrionaceae</taxon>
        <taxon>Vibrio</taxon>
    </lineage>
</organism>
<comment type="caution">
    <text evidence="7">The sequence shown here is derived from an EMBL/GenBank/DDBJ whole genome shotgun (WGS) entry which is preliminary data.</text>
</comment>
<name>A0A9X1XL99_9VIBR</name>
<comment type="similarity">
    <text evidence="1">Belongs to the bacterial solute-binding protein ModA family.</text>
</comment>
<proteinExistence type="inferred from homology"/>
<dbReference type="NCBIfam" id="NF007958">
    <property type="entry name" value="PRK10677.1"/>
    <property type="match status" value="1"/>
</dbReference>
<evidence type="ECO:0000313" key="8">
    <source>
        <dbReference type="Proteomes" id="UP001139559"/>
    </source>
</evidence>
<evidence type="ECO:0000256" key="6">
    <source>
        <dbReference type="PIRSR" id="PIRSR004846-1"/>
    </source>
</evidence>
<dbReference type="PANTHER" id="PTHR30632">
    <property type="entry name" value="MOLYBDATE-BINDING PERIPLASMIC PROTEIN"/>
    <property type="match status" value="1"/>
</dbReference>
<feature type="binding site" evidence="6">
    <location>
        <position position="58"/>
    </location>
    <ligand>
        <name>molybdate</name>
        <dbReference type="ChEBI" id="CHEBI:36264"/>
    </ligand>
</feature>
<dbReference type="FunFam" id="3.40.190.10:FF:000035">
    <property type="entry name" value="Molybdate ABC transporter substrate-binding protein"/>
    <property type="match status" value="1"/>
</dbReference>
<dbReference type="GO" id="GO:0046872">
    <property type="term" value="F:metal ion binding"/>
    <property type="evidence" value="ECO:0007669"/>
    <property type="project" value="UniProtKB-KW"/>
</dbReference>
<dbReference type="GO" id="GO:1901359">
    <property type="term" value="F:tungstate binding"/>
    <property type="evidence" value="ECO:0007669"/>
    <property type="project" value="UniProtKB-ARBA"/>
</dbReference>
<feature type="binding site" evidence="6">
    <location>
        <position position="200"/>
    </location>
    <ligand>
        <name>molybdate</name>
        <dbReference type="ChEBI" id="CHEBI:36264"/>
    </ligand>
</feature>
<dbReference type="PIRSF" id="PIRSF004846">
    <property type="entry name" value="ModA"/>
    <property type="match status" value="1"/>
</dbReference>
<evidence type="ECO:0000256" key="4">
    <source>
        <dbReference type="ARBA" id="ARBA00022729"/>
    </source>
</evidence>
<dbReference type="AlphaFoldDB" id="A0A9X1XL99"/>
<evidence type="ECO:0000256" key="5">
    <source>
        <dbReference type="ARBA" id="ARBA00062515"/>
    </source>
</evidence>
<keyword evidence="4" id="KW-0732">Signal</keyword>